<proteinExistence type="inferred from homology"/>
<dbReference type="SUPFAM" id="SSF53098">
    <property type="entry name" value="Ribonuclease H-like"/>
    <property type="match status" value="1"/>
</dbReference>
<organism evidence="5 6">
    <name type="scientific">Plectus sambesii</name>
    <dbReference type="NCBI Taxonomy" id="2011161"/>
    <lineage>
        <taxon>Eukaryota</taxon>
        <taxon>Metazoa</taxon>
        <taxon>Ecdysozoa</taxon>
        <taxon>Nematoda</taxon>
        <taxon>Chromadorea</taxon>
        <taxon>Plectida</taxon>
        <taxon>Plectina</taxon>
        <taxon>Plectoidea</taxon>
        <taxon>Plectidae</taxon>
        <taxon>Plectus</taxon>
    </lineage>
</organism>
<evidence type="ECO:0000259" key="3">
    <source>
        <dbReference type="PROSITE" id="PS50821"/>
    </source>
</evidence>
<dbReference type="PROSITE" id="PS50821">
    <property type="entry name" value="PAZ"/>
    <property type="match status" value="1"/>
</dbReference>
<feature type="region of interest" description="Disordered" evidence="2">
    <location>
        <begin position="1"/>
        <end position="58"/>
    </location>
</feature>
<dbReference type="InterPro" id="IPR012337">
    <property type="entry name" value="RNaseH-like_sf"/>
</dbReference>
<dbReference type="SMART" id="SM00950">
    <property type="entry name" value="Piwi"/>
    <property type="match status" value="1"/>
</dbReference>
<dbReference type="PROSITE" id="PS50822">
    <property type="entry name" value="PIWI"/>
    <property type="match status" value="1"/>
</dbReference>
<dbReference type="Gene3D" id="2.170.260.10">
    <property type="entry name" value="paz domain"/>
    <property type="match status" value="1"/>
</dbReference>
<dbReference type="PANTHER" id="PTHR22891">
    <property type="entry name" value="EUKARYOTIC TRANSLATION INITIATION FACTOR 2C"/>
    <property type="match status" value="1"/>
</dbReference>
<evidence type="ECO:0000256" key="1">
    <source>
        <dbReference type="RuleBase" id="RU361178"/>
    </source>
</evidence>
<evidence type="ECO:0000313" key="5">
    <source>
        <dbReference type="Proteomes" id="UP000887566"/>
    </source>
</evidence>
<dbReference type="Pfam" id="PF02171">
    <property type="entry name" value="Piwi"/>
    <property type="match status" value="1"/>
</dbReference>
<dbReference type="Proteomes" id="UP000887566">
    <property type="component" value="Unplaced"/>
</dbReference>
<dbReference type="CDD" id="cd02846">
    <property type="entry name" value="PAZ_argonaute_like"/>
    <property type="match status" value="1"/>
</dbReference>
<dbReference type="InterPro" id="IPR003165">
    <property type="entry name" value="Piwi"/>
</dbReference>
<feature type="compositionally biased region" description="Polar residues" evidence="2">
    <location>
        <begin position="729"/>
        <end position="738"/>
    </location>
</feature>
<evidence type="ECO:0000313" key="6">
    <source>
        <dbReference type="WBParaSite" id="PSAMB.scaffold6size149219.g64.t1"/>
    </source>
</evidence>
<sequence>MSGVGKPGTEYRVRGRGGPRNGQGRPMATPAPGDSGMANVASGQQRSSRTASESSSASSELCSVYSKMTVSSDETFIKEAILAPKKPPNDNRDLKTFKLDTNMSVMKIPKDLPIYRYDMDITALKVATSNSKGYEIPLSKGIKDDVISTDRKDNCLRIFHRLCELEPSIFGNPQKYIYDRAANLFSPDKLNIGKLKTFTITKENVPVDVTVECKGVIIKVQPSVETFELTLGDLRSSTNPNLDLQDRSLRSFLELLTSQDAVNRQEHVIFGGNVFHLNGSSFGLDDKVIGEGKFVASGVNKGVRIIEGDGTGPIPAIATDAKKAAFYTSQRATLTLAALLKCQEADLQRVQQQNFPMSYVRNFFKDITVQKTYAKKNTFTVTDLSKQSANQIMVNVDDDRERGGESKTISLINHFQEKYGIRIKYPNLPCLVERIGGRRINYYPMELCVICDNQRVPMEKQSPEQMSAMIKYSAVKPYVRKQEIYKNLVALNLHNGGRDNPVLNALGIAIADKPIQVTAKQLPAPTPVYANNFEACVNPEKANWQSSNAKYLNAVIVRKWIVLVCQESAVYLPRNFDLFISKLMDQFKKKGMTMAKPVDVKCVKPSKEAIDEEMRTAKSGGIEFVLYIEDLQNTLHNHLKLMETMHQLPTQQVNMRIVNDVVKGKWQTTENIVHKTNEKNGGLNYRVIPDKFQKCEWLLNGELMVVGYDVSHPPPLSKDARRRGLMPRQPSTIGMSFNGSKNPEQFIGDFHYQQPRAEEVTARILTSRFVWMLQTFKNSRGRLPKRLIVYRDGISEGQYKMFMTEEVAAIRAAFAKVGEPNYNPPLTAVIATKRHNRRFFAGEENAPPGVVIDNVITRVDCSEFYLLSHRAIQGTAKATDYTIPVDDADMSMAHVQAITHALCYHHQIVNSAISLPEPVYQADEWAKRGKNNFNAHIDYFGHGIDNETAEMDFEGLTAQLSYKNKLISANRLV</sequence>
<dbReference type="Gene3D" id="3.40.50.2300">
    <property type="match status" value="1"/>
</dbReference>
<protein>
    <submittedName>
        <fullName evidence="6">Uncharacterized protein</fullName>
    </submittedName>
</protein>
<keyword evidence="5" id="KW-1185">Reference proteome</keyword>
<evidence type="ECO:0000256" key="2">
    <source>
        <dbReference type="SAM" id="MobiDB-lite"/>
    </source>
</evidence>
<dbReference type="InterPro" id="IPR003100">
    <property type="entry name" value="PAZ_dom"/>
</dbReference>
<feature type="region of interest" description="Disordered" evidence="2">
    <location>
        <begin position="717"/>
        <end position="738"/>
    </location>
</feature>
<name>A0A914X9L7_9BILA</name>
<evidence type="ECO:0000259" key="4">
    <source>
        <dbReference type="PROSITE" id="PS50822"/>
    </source>
</evidence>
<dbReference type="InterPro" id="IPR036085">
    <property type="entry name" value="PAZ_dom_sf"/>
</dbReference>
<accession>A0A914X9L7</accession>
<dbReference type="Gene3D" id="3.30.420.10">
    <property type="entry name" value="Ribonuclease H-like superfamily/Ribonuclease H"/>
    <property type="match status" value="1"/>
</dbReference>
<dbReference type="GO" id="GO:0003723">
    <property type="term" value="F:RNA binding"/>
    <property type="evidence" value="ECO:0007669"/>
    <property type="project" value="InterPro"/>
</dbReference>
<dbReference type="SUPFAM" id="SSF101690">
    <property type="entry name" value="PAZ domain"/>
    <property type="match status" value="1"/>
</dbReference>
<feature type="domain" description="Piwi" evidence="4">
    <location>
        <begin position="621"/>
        <end position="934"/>
    </location>
</feature>
<dbReference type="SMART" id="SM00949">
    <property type="entry name" value="PAZ"/>
    <property type="match status" value="1"/>
</dbReference>
<reference evidence="6" key="1">
    <citation type="submission" date="2022-11" db="UniProtKB">
        <authorList>
            <consortium name="WormBaseParasite"/>
        </authorList>
    </citation>
    <scope>IDENTIFICATION</scope>
</reference>
<dbReference type="WBParaSite" id="PSAMB.scaffold6size149219.g64.t1">
    <property type="protein sequence ID" value="PSAMB.scaffold6size149219.g64.t1"/>
    <property type="gene ID" value="PSAMB.scaffold6size149219.g64"/>
</dbReference>
<dbReference type="Pfam" id="PF02170">
    <property type="entry name" value="PAZ"/>
    <property type="match status" value="1"/>
</dbReference>
<comment type="similarity">
    <text evidence="1">Belongs to the argonaute family.</text>
</comment>
<feature type="domain" description="PAZ" evidence="3">
    <location>
        <begin position="346"/>
        <end position="452"/>
    </location>
</feature>
<feature type="compositionally biased region" description="Low complexity" evidence="2">
    <location>
        <begin position="46"/>
        <end position="58"/>
    </location>
</feature>
<dbReference type="AlphaFoldDB" id="A0A914X9L7"/>
<dbReference type="InterPro" id="IPR036397">
    <property type="entry name" value="RNaseH_sf"/>
</dbReference>